<name>A0AAN8X024_HALRR</name>
<comment type="caution">
    <text evidence="1">The sequence shown here is derived from an EMBL/GenBank/DDBJ whole genome shotgun (WGS) entry which is preliminary data.</text>
</comment>
<organism evidence="1 2">
    <name type="scientific">Halocaridina rubra</name>
    <name type="common">Hawaiian red shrimp</name>
    <dbReference type="NCBI Taxonomy" id="373956"/>
    <lineage>
        <taxon>Eukaryota</taxon>
        <taxon>Metazoa</taxon>
        <taxon>Ecdysozoa</taxon>
        <taxon>Arthropoda</taxon>
        <taxon>Crustacea</taxon>
        <taxon>Multicrustacea</taxon>
        <taxon>Malacostraca</taxon>
        <taxon>Eumalacostraca</taxon>
        <taxon>Eucarida</taxon>
        <taxon>Decapoda</taxon>
        <taxon>Pleocyemata</taxon>
        <taxon>Caridea</taxon>
        <taxon>Atyoidea</taxon>
        <taxon>Atyidae</taxon>
        <taxon>Halocaridina</taxon>
    </lineage>
</organism>
<keyword evidence="2" id="KW-1185">Reference proteome</keyword>
<sequence length="84" mass="9321">MSTITGFYSGHLISVFDTFTPLDHVSCPLPCTGDNVSVGCLKQPDLEYGPMVELALLDTPRDFAKLIDKVLRYSKNAVGKRFRL</sequence>
<dbReference type="AlphaFoldDB" id="A0AAN8X024"/>
<protein>
    <submittedName>
        <fullName evidence="1">Uncharacterized protein</fullName>
    </submittedName>
</protein>
<proteinExistence type="predicted"/>
<dbReference type="Proteomes" id="UP001381693">
    <property type="component" value="Unassembled WGS sequence"/>
</dbReference>
<gene>
    <name evidence="1" type="ORF">SK128_022673</name>
</gene>
<evidence type="ECO:0000313" key="1">
    <source>
        <dbReference type="EMBL" id="KAK7069604.1"/>
    </source>
</evidence>
<feature type="non-terminal residue" evidence="1">
    <location>
        <position position="84"/>
    </location>
</feature>
<reference evidence="1 2" key="1">
    <citation type="submission" date="2023-11" db="EMBL/GenBank/DDBJ databases">
        <title>Halocaridina rubra genome assembly.</title>
        <authorList>
            <person name="Smith C."/>
        </authorList>
    </citation>
    <scope>NUCLEOTIDE SEQUENCE [LARGE SCALE GENOMIC DNA]</scope>
    <source>
        <strain evidence="1">EP-1</strain>
        <tissue evidence="1">Whole</tissue>
    </source>
</reference>
<accession>A0AAN8X024</accession>
<dbReference type="EMBL" id="JAXCGZ010016049">
    <property type="protein sequence ID" value="KAK7069604.1"/>
    <property type="molecule type" value="Genomic_DNA"/>
</dbReference>
<evidence type="ECO:0000313" key="2">
    <source>
        <dbReference type="Proteomes" id="UP001381693"/>
    </source>
</evidence>